<keyword evidence="2" id="KW-0732">Signal</keyword>
<evidence type="ECO:0000256" key="2">
    <source>
        <dbReference type="SAM" id="SignalP"/>
    </source>
</evidence>
<name>A0A4T0VP98_9PEZI</name>
<gene>
    <name evidence="3" type="ORF">CH35J_009824</name>
</gene>
<comment type="caution">
    <text evidence="3">The sequence shown here is derived from an EMBL/GenBank/DDBJ whole genome shotgun (WGS) entry which is preliminary data.</text>
</comment>
<proteinExistence type="predicted"/>
<feature type="chain" id="PRO_5020911302" description="EC45 protein" evidence="2">
    <location>
        <begin position="19"/>
        <end position="118"/>
    </location>
</feature>
<organism evidence="3 4">
    <name type="scientific">Colletotrichum higginsianum</name>
    <dbReference type="NCBI Taxonomy" id="80884"/>
    <lineage>
        <taxon>Eukaryota</taxon>
        <taxon>Fungi</taxon>
        <taxon>Dikarya</taxon>
        <taxon>Ascomycota</taxon>
        <taxon>Pezizomycotina</taxon>
        <taxon>Sordariomycetes</taxon>
        <taxon>Hypocreomycetidae</taxon>
        <taxon>Glomerellales</taxon>
        <taxon>Glomerellaceae</taxon>
        <taxon>Colletotrichum</taxon>
        <taxon>Colletotrichum destructivum species complex</taxon>
    </lineage>
</organism>
<evidence type="ECO:0008006" key="5">
    <source>
        <dbReference type="Google" id="ProtNLM"/>
    </source>
</evidence>
<feature type="compositionally biased region" description="Gly residues" evidence="1">
    <location>
        <begin position="56"/>
        <end position="76"/>
    </location>
</feature>
<protein>
    <recommendedName>
        <fullName evidence="5">EC45 protein</fullName>
    </recommendedName>
</protein>
<dbReference type="Proteomes" id="UP000305883">
    <property type="component" value="Unassembled WGS sequence"/>
</dbReference>
<dbReference type="AlphaFoldDB" id="A0A4T0VP98"/>
<accession>A0A4T0VP98</accession>
<feature type="compositionally biased region" description="Basic and acidic residues" evidence="1">
    <location>
        <begin position="100"/>
        <end position="118"/>
    </location>
</feature>
<evidence type="ECO:0000256" key="1">
    <source>
        <dbReference type="SAM" id="MobiDB-lite"/>
    </source>
</evidence>
<evidence type="ECO:0000313" key="3">
    <source>
        <dbReference type="EMBL" id="TIC94248.1"/>
    </source>
</evidence>
<evidence type="ECO:0000313" key="4">
    <source>
        <dbReference type="Proteomes" id="UP000305883"/>
    </source>
</evidence>
<dbReference type="EMBL" id="MWPZ01000007">
    <property type="protein sequence ID" value="TIC94248.1"/>
    <property type="molecule type" value="Genomic_DNA"/>
</dbReference>
<feature type="region of interest" description="Disordered" evidence="1">
    <location>
        <begin position="52"/>
        <end position="118"/>
    </location>
</feature>
<feature type="compositionally biased region" description="Gly residues" evidence="1">
    <location>
        <begin position="85"/>
        <end position="97"/>
    </location>
</feature>
<reference evidence="3 4" key="1">
    <citation type="journal article" date="2019" name="Genome Biol. Evol.">
        <title>Genomic Plasticity Mediated by Transposable Elements in the Plant Pathogenic Fungus Colletotrichum higginsianum.</title>
        <authorList>
            <person name="Tsushima A."/>
            <person name="Gan P."/>
            <person name="Kumakura N."/>
            <person name="Narusaka M."/>
            <person name="Takano Y."/>
            <person name="Narusaka Y."/>
            <person name="Shirasu K."/>
        </authorList>
    </citation>
    <scope>NUCLEOTIDE SEQUENCE [LARGE SCALE GENOMIC DNA]</scope>
    <source>
        <strain evidence="3 4">MAFF305635-RFP</strain>
    </source>
</reference>
<feature type="signal peptide" evidence="2">
    <location>
        <begin position="1"/>
        <end position="18"/>
    </location>
</feature>
<sequence length="118" mass="11480">MKISVLFFTSALVAGVLAAPIGKTAPADAINIVNDDIVEAPVNDVNQIEKREKMFEGGGGRGGGGGGARGSGGGGKGKSKKPETGTGGSVGNGGSGGVSKPKEPVCKGSHTDSIRVGC</sequence>